<evidence type="ECO:0000256" key="2">
    <source>
        <dbReference type="ARBA" id="ARBA00008156"/>
    </source>
</evidence>
<evidence type="ECO:0000313" key="6">
    <source>
        <dbReference type="EMBL" id="GFE81504.1"/>
    </source>
</evidence>
<dbReference type="Proteomes" id="UP000445000">
    <property type="component" value="Unassembled WGS sequence"/>
</dbReference>
<comment type="cofactor">
    <cofactor evidence="1">
        <name>pyrroloquinoline quinone</name>
        <dbReference type="ChEBI" id="CHEBI:58442"/>
    </cofactor>
</comment>
<evidence type="ECO:0000256" key="3">
    <source>
        <dbReference type="ARBA" id="ARBA00023002"/>
    </source>
</evidence>
<gene>
    <name evidence="6" type="ORF">GCM10011487_35040</name>
</gene>
<keyword evidence="3" id="KW-0560">Oxidoreductase</keyword>
<dbReference type="CDD" id="cd10280">
    <property type="entry name" value="PQQ_mGDH"/>
    <property type="match status" value="1"/>
</dbReference>
<dbReference type="InterPro" id="IPR017511">
    <property type="entry name" value="PQQ_mDH"/>
</dbReference>
<evidence type="ECO:0000256" key="1">
    <source>
        <dbReference type="ARBA" id="ARBA00001931"/>
    </source>
</evidence>
<feature type="chain" id="PRO_5032359409" evidence="4">
    <location>
        <begin position="35"/>
        <end position="669"/>
    </location>
</feature>
<keyword evidence="7" id="KW-1185">Reference proteome</keyword>
<feature type="signal peptide" evidence="4">
    <location>
        <begin position="1"/>
        <end position="34"/>
    </location>
</feature>
<dbReference type="InterPro" id="IPR018391">
    <property type="entry name" value="PQQ_b-propeller_rpt"/>
</dbReference>
<dbReference type="GO" id="GO:0008876">
    <property type="term" value="F:quinoprotein glucose dehydrogenase activity"/>
    <property type="evidence" value="ECO:0007669"/>
    <property type="project" value="TreeGrafter"/>
</dbReference>
<dbReference type="SMART" id="SM00564">
    <property type="entry name" value="PQQ"/>
    <property type="match status" value="5"/>
</dbReference>
<comment type="caution">
    <text evidence="6">The sequence shown here is derived from an EMBL/GenBank/DDBJ whole genome shotgun (WGS) entry which is preliminary data.</text>
</comment>
<accession>A0A829YDW6</accession>
<dbReference type="GO" id="GO:0016020">
    <property type="term" value="C:membrane"/>
    <property type="evidence" value="ECO:0007669"/>
    <property type="project" value="InterPro"/>
</dbReference>
<dbReference type="EMBL" id="BLJN01000003">
    <property type="protein sequence ID" value="GFE81504.1"/>
    <property type="molecule type" value="Genomic_DNA"/>
</dbReference>
<comment type="similarity">
    <text evidence="2">Belongs to the bacterial PQQ dehydrogenase family.</text>
</comment>
<dbReference type="SUPFAM" id="SSF50998">
    <property type="entry name" value="Quinoprotein alcohol dehydrogenase-like"/>
    <property type="match status" value="1"/>
</dbReference>
<protein>
    <submittedName>
        <fullName evidence="6">Quinoprotein glucose dehydrogenase</fullName>
    </submittedName>
</protein>
<keyword evidence="4" id="KW-0732">Signal</keyword>
<sequence length="669" mass="72055">MTFACRRPATLLWIAPIAPLVVMLGGLVASQAVAAPPHRRLNDDDAQWQFYGGDAGGTRYGASRQITPGNVDQLEIAWTYRTGELGVGFLRAGKLSFEATPILVGDTLYVSTPTDIVIALDAATGKFRWRHDPKIPRHLHYAEATSRGVAWWSDESADANARCSQRIFIGTLDARLIALDARNGAPCSDFGNGGSVDLAAGARPTERGQYLVTSPPAVYRDLIVTGSAIGDNRSVELERGIVRAFDARTGVQRWSWDPIPVTPAEATTHGWTDESARRTGAANAWSMISVDAGRGLIFVPTGSASPDFYGGERPGLNNYANSLVALRADTGERVWHRQLIHHDLWDYDLAAQPMLIDFEREGKAIPAVVQATKTGMLFVFDRETGEPVFEIVERPVPASTVPGEVASPTQPFAATPALVSHAAITPQDAWGLTVIDRAKCRDLIGKYRSEGLFTPPSLQGTILSPSFVGGVNWGSLAFDPERQLILAAVNHVPMVATLVPREQLKPMRESGNYPDSEFAQQAGTPYGMRRELLASPLGLPCTAPPWGSLAAVDLRRNAILWQVVLGSTRDSTPWFVPSRTIGMPNMGGPLVTAGGLVFIGAATDNYLRAFDIETGRELWKGRLPAGGQATPMSYESGGRQYVVIAAGGHGGLKTKQGDYLIAFALPPAR</sequence>
<organism evidence="6 7">
    <name type="scientific">Steroidobacter agaridevorans</name>
    <dbReference type="NCBI Taxonomy" id="2695856"/>
    <lineage>
        <taxon>Bacteria</taxon>
        <taxon>Pseudomonadati</taxon>
        <taxon>Pseudomonadota</taxon>
        <taxon>Gammaproteobacteria</taxon>
        <taxon>Steroidobacterales</taxon>
        <taxon>Steroidobacteraceae</taxon>
        <taxon>Steroidobacter</taxon>
    </lineage>
</organism>
<proteinExistence type="inferred from homology"/>
<dbReference type="AlphaFoldDB" id="A0A829YDW6"/>
<dbReference type="PANTHER" id="PTHR32303">
    <property type="entry name" value="QUINOPROTEIN ALCOHOL DEHYDROGENASE (CYTOCHROME C)"/>
    <property type="match status" value="1"/>
</dbReference>
<name>A0A829YDW6_9GAMM</name>
<dbReference type="PANTHER" id="PTHR32303:SF4">
    <property type="entry name" value="QUINOPROTEIN GLUCOSE DEHYDROGENASE"/>
    <property type="match status" value="1"/>
</dbReference>
<dbReference type="Pfam" id="PF01011">
    <property type="entry name" value="PQQ"/>
    <property type="match status" value="1"/>
</dbReference>
<feature type="domain" description="Pyrrolo-quinoline quinone repeat" evidence="5">
    <location>
        <begin position="48"/>
        <end position="642"/>
    </location>
</feature>
<dbReference type="Gene3D" id="2.140.10.10">
    <property type="entry name" value="Quinoprotein alcohol dehydrogenase-like superfamily"/>
    <property type="match status" value="1"/>
</dbReference>
<evidence type="ECO:0000313" key="7">
    <source>
        <dbReference type="Proteomes" id="UP000445000"/>
    </source>
</evidence>
<dbReference type="InterPro" id="IPR011047">
    <property type="entry name" value="Quinoprotein_ADH-like_sf"/>
</dbReference>
<reference evidence="7" key="1">
    <citation type="submission" date="2020-01" db="EMBL/GenBank/DDBJ databases">
        <title>'Steroidobacter agaridevorans' sp. nov., agar-degrading bacteria isolated from rhizosphere soils.</title>
        <authorList>
            <person name="Ikenaga M."/>
            <person name="Kataoka M."/>
            <person name="Murouchi A."/>
            <person name="Katsuragi S."/>
            <person name="Sakai M."/>
        </authorList>
    </citation>
    <scope>NUCLEOTIDE SEQUENCE [LARGE SCALE GENOMIC DNA]</scope>
    <source>
        <strain evidence="7">YU21-B</strain>
    </source>
</reference>
<dbReference type="GO" id="GO:0048038">
    <property type="term" value="F:quinone binding"/>
    <property type="evidence" value="ECO:0007669"/>
    <property type="project" value="InterPro"/>
</dbReference>
<dbReference type="InterPro" id="IPR002372">
    <property type="entry name" value="PQQ_rpt_dom"/>
</dbReference>
<evidence type="ECO:0000259" key="5">
    <source>
        <dbReference type="Pfam" id="PF01011"/>
    </source>
</evidence>
<dbReference type="RefSeq" id="WP_161813145.1">
    <property type="nucleotide sequence ID" value="NZ_BLJN01000003.1"/>
</dbReference>
<evidence type="ECO:0000256" key="4">
    <source>
        <dbReference type="SAM" id="SignalP"/>
    </source>
</evidence>